<gene>
    <name evidence="1" type="ORF">CHS0354_018424</name>
</gene>
<dbReference type="EMBL" id="JAEAOA010001141">
    <property type="protein sequence ID" value="KAK3606830.1"/>
    <property type="molecule type" value="Genomic_DNA"/>
</dbReference>
<reference evidence="1" key="2">
    <citation type="journal article" date="2021" name="Genome Biol. Evol.">
        <title>Developing a high-quality reference genome for a parasitic bivalve with doubly uniparental inheritance (Bivalvia: Unionida).</title>
        <authorList>
            <person name="Smith C.H."/>
        </authorList>
    </citation>
    <scope>NUCLEOTIDE SEQUENCE</scope>
    <source>
        <strain evidence="1">CHS0354</strain>
        <tissue evidence="1">Mantle</tissue>
    </source>
</reference>
<organism evidence="1 2">
    <name type="scientific">Potamilus streckersoni</name>
    <dbReference type="NCBI Taxonomy" id="2493646"/>
    <lineage>
        <taxon>Eukaryota</taxon>
        <taxon>Metazoa</taxon>
        <taxon>Spiralia</taxon>
        <taxon>Lophotrochozoa</taxon>
        <taxon>Mollusca</taxon>
        <taxon>Bivalvia</taxon>
        <taxon>Autobranchia</taxon>
        <taxon>Heteroconchia</taxon>
        <taxon>Palaeoheterodonta</taxon>
        <taxon>Unionida</taxon>
        <taxon>Unionoidea</taxon>
        <taxon>Unionidae</taxon>
        <taxon>Ambleminae</taxon>
        <taxon>Lampsilini</taxon>
        <taxon>Potamilus</taxon>
    </lineage>
</organism>
<name>A0AAE0TAJ0_9BIVA</name>
<evidence type="ECO:0000313" key="1">
    <source>
        <dbReference type="EMBL" id="KAK3606830.1"/>
    </source>
</evidence>
<dbReference type="Proteomes" id="UP001195483">
    <property type="component" value="Unassembled WGS sequence"/>
</dbReference>
<sequence>MKITGKCFVDVPGIGRLVTKTGTVEFTSGSVKREAVIGDSGVVGYKETDVAVELKFTVFHGADTTLRNFDIVDKSITLETDTGKKVSVQRVFFHRAAEHQRGQSTGNMIYELKTPVSYHGDLVAEIEIFPLSAGDVLRARRKAEQVFLVKSPSGDVPVVADSRHIMAEEILKSQCSALKIRPLPEEILYALSEEDFREVERLTDELISVQQEKTSRKSKDPIEKRFFRRYEYPFPEAHFLSQIQVNPYVARALKIREYHLHM</sequence>
<dbReference type="AlphaFoldDB" id="A0AAE0TAJ0"/>
<comment type="caution">
    <text evidence="1">The sequence shown here is derived from an EMBL/GenBank/DDBJ whole genome shotgun (WGS) entry which is preliminary data.</text>
</comment>
<keyword evidence="2" id="KW-1185">Reference proteome</keyword>
<accession>A0AAE0TAJ0</accession>
<evidence type="ECO:0000313" key="2">
    <source>
        <dbReference type="Proteomes" id="UP001195483"/>
    </source>
</evidence>
<reference evidence="1" key="3">
    <citation type="submission" date="2023-05" db="EMBL/GenBank/DDBJ databases">
        <authorList>
            <person name="Smith C.H."/>
        </authorList>
    </citation>
    <scope>NUCLEOTIDE SEQUENCE</scope>
    <source>
        <strain evidence="1">CHS0354</strain>
        <tissue evidence="1">Mantle</tissue>
    </source>
</reference>
<dbReference type="Pfam" id="PF10618">
    <property type="entry name" value="Tail_tube"/>
    <property type="match status" value="1"/>
</dbReference>
<protein>
    <submittedName>
        <fullName evidence="1">Uncharacterized protein</fullName>
    </submittedName>
</protein>
<proteinExistence type="predicted"/>
<dbReference type="InterPro" id="IPR019596">
    <property type="entry name" value="Phage_Mu_GpM_tail_tub"/>
</dbReference>
<reference evidence="1" key="1">
    <citation type="journal article" date="2021" name="Genome Biol. Evol.">
        <title>A High-Quality Reference Genome for a Parasitic Bivalve with Doubly Uniparental Inheritance (Bivalvia: Unionida).</title>
        <authorList>
            <person name="Smith C.H."/>
        </authorList>
    </citation>
    <scope>NUCLEOTIDE SEQUENCE</scope>
    <source>
        <strain evidence="1">CHS0354</strain>
    </source>
</reference>